<evidence type="ECO:0000313" key="3">
    <source>
        <dbReference type="Proteomes" id="UP000694413"/>
    </source>
</evidence>
<name>A0A8D2M2C0_ZONAL</name>
<sequence length="292" mass="32201">GPWGWCGKGHLHGRGDLRGNFQKAALTHASHDEELAEEEEEIRDFIQHGHPQEERVPRRGAEVGAGDPHHDVGVPVEELEEFLQAPEAALEAAQQELGKLVLAHPSTFQPVVQVLQDDPDHLHDGQDQRAEGQRARVVPGDGGQAPPSHSCDPQPPALWDPTPIHSQLTPHSRMLTERQPGLPQVQVHTEVGLEAQVCQGHIRARFPFELGVLHVAVEDSWGKKAEIWSFLARERQRRTPTRAETPIRTRRVKFCGTNPTGNKGKSQGERDSQPPAHRIPAPGSPSRSSPTP</sequence>
<organism evidence="2 3">
    <name type="scientific">Zonotrichia albicollis</name>
    <name type="common">White-throated sparrow</name>
    <name type="synonym">Fringilla albicollis</name>
    <dbReference type="NCBI Taxonomy" id="44394"/>
    <lineage>
        <taxon>Eukaryota</taxon>
        <taxon>Metazoa</taxon>
        <taxon>Chordata</taxon>
        <taxon>Craniata</taxon>
        <taxon>Vertebrata</taxon>
        <taxon>Euteleostomi</taxon>
        <taxon>Archelosauria</taxon>
        <taxon>Archosauria</taxon>
        <taxon>Dinosauria</taxon>
        <taxon>Saurischia</taxon>
        <taxon>Theropoda</taxon>
        <taxon>Coelurosauria</taxon>
        <taxon>Aves</taxon>
        <taxon>Neognathae</taxon>
        <taxon>Neoaves</taxon>
        <taxon>Telluraves</taxon>
        <taxon>Australaves</taxon>
        <taxon>Passeriformes</taxon>
        <taxon>Passerellidae</taxon>
        <taxon>Zonotrichia</taxon>
    </lineage>
</organism>
<feature type="compositionally biased region" description="Basic and acidic residues" evidence="1">
    <location>
        <begin position="118"/>
        <end position="134"/>
    </location>
</feature>
<feature type="region of interest" description="Disordered" evidence="1">
    <location>
        <begin position="118"/>
        <end position="153"/>
    </location>
</feature>
<keyword evidence="3" id="KW-1185">Reference proteome</keyword>
<evidence type="ECO:0000313" key="2">
    <source>
        <dbReference type="Ensembl" id="ENSZALP00000001226.1"/>
    </source>
</evidence>
<dbReference type="Ensembl" id="ENSZALT00000002254.1">
    <property type="protein sequence ID" value="ENSZALP00000001226.1"/>
    <property type="gene ID" value="ENSZALG00000001467.1"/>
</dbReference>
<dbReference type="Proteomes" id="UP000694413">
    <property type="component" value="Unassembled WGS sequence"/>
</dbReference>
<evidence type="ECO:0000256" key="1">
    <source>
        <dbReference type="SAM" id="MobiDB-lite"/>
    </source>
</evidence>
<reference evidence="2" key="2">
    <citation type="submission" date="2025-09" db="UniProtKB">
        <authorList>
            <consortium name="Ensembl"/>
        </authorList>
    </citation>
    <scope>IDENTIFICATION</scope>
</reference>
<reference evidence="2" key="1">
    <citation type="submission" date="2025-08" db="UniProtKB">
        <authorList>
            <consortium name="Ensembl"/>
        </authorList>
    </citation>
    <scope>IDENTIFICATION</scope>
</reference>
<dbReference type="AlphaFoldDB" id="A0A8D2M2C0"/>
<feature type="region of interest" description="Disordered" evidence="1">
    <location>
        <begin position="236"/>
        <end position="292"/>
    </location>
</feature>
<proteinExistence type="predicted"/>
<protein>
    <submittedName>
        <fullName evidence="2">Uncharacterized protein</fullName>
    </submittedName>
</protein>
<accession>A0A8D2M2C0</accession>
<feature type="region of interest" description="Disordered" evidence="1">
    <location>
        <begin position="48"/>
        <end position="68"/>
    </location>
</feature>